<dbReference type="Pfam" id="PF00001">
    <property type="entry name" value="7tm_1"/>
    <property type="match status" value="1"/>
</dbReference>
<feature type="transmembrane region" description="Helical" evidence="9">
    <location>
        <begin position="51"/>
        <end position="70"/>
    </location>
</feature>
<dbReference type="PROSITE" id="PS50262">
    <property type="entry name" value="G_PROTEIN_RECEP_F1_2"/>
    <property type="match status" value="1"/>
</dbReference>
<comment type="caution">
    <text evidence="11">The sequence shown here is derived from an EMBL/GenBank/DDBJ whole genome shotgun (WGS) entry which is preliminary data.</text>
</comment>
<evidence type="ECO:0000259" key="10">
    <source>
        <dbReference type="PROSITE" id="PS50262"/>
    </source>
</evidence>
<dbReference type="PANTHER" id="PTHR24247">
    <property type="entry name" value="5-HYDROXYTRYPTAMINE RECEPTOR"/>
    <property type="match status" value="1"/>
</dbReference>
<accession>A0AAV2I4X6</accession>
<keyword evidence="6 9" id="KW-0472">Membrane</keyword>
<dbReference type="GO" id="GO:0007187">
    <property type="term" value="P:G protein-coupled receptor signaling pathway, coupled to cyclic nucleotide second messenger"/>
    <property type="evidence" value="ECO:0007669"/>
    <property type="project" value="TreeGrafter"/>
</dbReference>
<keyword evidence="7" id="KW-0675">Receptor</keyword>
<keyword evidence="3 9" id="KW-0812">Transmembrane</keyword>
<dbReference type="Gene3D" id="1.20.1070.10">
    <property type="entry name" value="Rhodopsin 7-helix transmembrane proteins"/>
    <property type="match status" value="1"/>
</dbReference>
<evidence type="ECO:0000313" key="11">
    <source>
        <dbReference type="EMBL" id="CAL1541726.1"/>
    </source>
</evidence>
<reference evidence="11 12" key="1">
    <citation type="submission" date="2024-04" db="EMBL/GenBank/DDBJ databases">
        <authorList>
            <consortium name="Genoscope - CEA"/>
            <person name="William W."/>
        </authorList>
    </citation>
    <scope>NUCLEOTIDE SEQUENCE [LARGE SCALE GENOMIC DNA]</scope>
</reference>
<dbReference type="GO" id="GO:0051378">
    <property type="term" value="F:serotonin binding"/>
    <property type="evidence" value="ECO:0007669"/>
    <property type="project" value="TreeGrafter"/>
</dbReference>
<keyword evidence="5" id="KW-0297">G-protein coupled receptor</keyword>
<evidence type="ECO:0000313" key="12">
    <source>
        <dbReference type="Proteomes" id="UP001497497"/>
    </source>
</evidence>
<feature type="transmembrane region" description="Helical" evidence="9">
    <location>
        <begin position="12"/>
        <end position="31"/>
    </location>
</feature>
<dbReference type="GO" id="GO:0007198">
    <property type="term" value="P:adenylate cyclase-inhibiting serotonin receptor signaling pathway"/>
    <property type="evidence" value="ECO:0007669"/>
    <property type="project" value="TreeGrafter"/>
</dbReference>
<dbReference type="InterPro" id="IPR000276">
    <property type="entry name" value="GPCR_Rhodpsn"/>
</dbReference>
<evidence type="ECO:0000256" key="6">
    <source>
        <dbReference type="ARBA" id="ARBA00023136"/>
    </source>
</evidence>
<dbReference type="GO" id="GO:0030425">
    <property type="term" value="C:dendrite"/>
    <property type="evidence" value="ECO:0007669"/>
    <property type="project" value="TreeGrafter"/>
</dbReference>
<feature type="transmembrane region" description="Helical" evidence="9">
    <location>
        <begin position="196"/>
        <end position="216"/>
    </location>
</feature>
<proteinExistence type="predicted"/>
<keyword evidence="4 9" id="KW-1133">Transmembrane helix</keyword>
<dbReference type="PANTHER" id="PTHR24247:SF193">
    <property type="entry name" value="BETA-2 ADRENERGIC RECEPTOR-LIKE"/>
    <property type="match status" value="1"/>
</dbReference>
<dbReference type="GO" id="GO:0005886">
    <property type="term" value="C:plasma membrane"/>
    <property type="evidence" value="ECO:0007669"/>
    <property type="project" value="UniProtKB-SubCell"/>
</dbReference>
<dbReference type="PRINTS" id="PR00237">
    <property type="entry name" value="GPCRRHODOPSN"/>
</dbReference>
<dbReference type="GO" id="GO:0030594">
    <property type="term" value="F:neurotransmitter receptor activity"/>
    <property type="evidence" value="ECO:0007669"/>
    <property type="project" value="TreeGrafter"/>
</dbReference>
<dbReference type="AlphaFoldDB" id="A0AAV2I4X6"/>
<keyword evidence="2" id="KW-1003">Cell membrane</keyword>
<dbReference type="Proteomes" id="UP001497497">
    <property type="component" value="Unassembled WGS sequence"/>
</dbReference>
<comment type="subcellular location">
    <subcellularLocation>
        <location evidence="1">Cell membrane</location>
        <topology evidence="1">Multi-pass membrane protein</topology>
    </subcellularLocation>
</comment>
<evidence type="ECO:0000256" key="2">
    <source>
        <dbReference type="ARBA" id="ARBA00022475"/>
    </source>
</evidence>
<keyword evidence="8" id="KW-0807">Transducer</keyword>
<sequence>NHQTENITKWLMTSSAILDVMIGAVSMPLGVSELVHNGRWTLGWEVCRIRLPLSFVFSGILAYHVMCLSVDRYLAVCKPFLYKRLPTRTAYVMIFLSWIIPIACVMIPVFSGITRLGVEHIIACIEKHDICVTAYNIPAMKTITSLLFYLPFVVTYTAYVFILLASQEQEKVMFRATSQPTRAIVTKTSPNKKANLIVGCMIACYTISWLPTWVLGLVISLEVHGVPYAWFLVCFWLASSNAALNPIVFCLNNSIRQTLFQLFFLSKYNKKN</sequence>
<protein>
    <recommendedName>
        <fullName evidence="10">G-protein coupled receptors family 1 profile domain-containing protein</fullName>
    </recommendedName>
</protein>
<evidence type="ECO:0000256" key="1">
    <source>
        <dbReference type="ARBA" id="ARBA00004651"/>
    </source>
</evidence>
<dbReference type="GO" id="GO:0004993">
    <property type="term" value="F:G protein-coupled serotonin receptor activity"/>
    <property type="evidence" value="ECO:0007669"/>
    <property type="project" value="TreeGrafter"/>
</dbReference>
<dbReference type="SUPFAM" id="SSF81321">
    <property type="entry name" value="Family A G protein-coupled receptor-like"/>
    <property type="match status" value="1"/>
</dbReference>
<name>A0AAV2I4X6_LYMST</name>
<gene>
    <name evidence="11" type="ORF">GSLYS_00015332001</name>
</gene>
<evidence type="ECO:0000256" key="9">
    <source>
        <dbReference type="SAM" id="Phobius"/>
    </source>
</evidence>
<evidence type="ECO:0000256" key="5">
    <source>
        <dbReference type="ARBA" id="ARBA00023040"/>
    </source>
</evidence>
<feature type="non-terminal residue" evidence="11">
    <location>
        <position position="1"/>
    </location>
</feature>
<feature type="transmembrane region" description="Helical" evidence="9">
    <location>
        <begin position="146"/>
        <end position="165"/>
    </location>
</feature>
<keyword evidence="12" id="KW-1185">Reference proteome</keyword>
<dbReference type="GO" id="GO:0045202">
    <property type="term" value="C:synapse"/>
    <property type="evidence" value="ECO:0007669"/>
    <property type="project" value="GOC"/>
</dbReference>
<evidence type="ECO:0000256" key="4">
    <source>
        <dbReference type="ARBA" id="ARBA00022989"/>
    </source>
</evidence>
<evidence type="ECO:0000256" key="3">
    <source>
        <dbReference type="ARBA" id="ARBA00022692"/>
    </source>
</evidence>
<feature type="transmembrane region" description="Helical" evidence="9">
    <location>
        <begin position="228"/>
        <end position="251"/>
    </location>
</feature>
<dbReference type="InterPro" id="IPR017452">
    <property type="entry name" value="GPCR_Rhodpsn_7TM"/>
</dbReference>
<evidence type="ECO:0000256" key="8">
    <source>
        <dbReference type="ARBA" id="ARBA00023224"/>
    </source>
</evidence>
<organism evidence="11 12">
    <name type="scientific">Lymnaea stagnalis</name>
    <name type="common">Great pond snail</name>
    <name type="synonym">Helix stagnalis</name>
    <dbReference type="NCBI Taxonomy" id="6523"/>
    <lineage>
        <taxon>Eukaryota</taxon>
        <taxon>Metazoa</taxon>
        <taxon>Spiralia</taxon>
        <taxon>Lophotrochozoa</taxon>
        <taxon>Mollusca</taxon>
        <taxon>Gastropoda</taxon>
        <taxon>Heterobranchia</taxon>
        <taxon>Euthyneura</taxon>
        <taxon>Panpulmonata</taxon>
        <taxon>Hygrophila</taxon>
        <taxon>Lymnaeoidea</taxon>
        <taxon>Lymnaeidae</taxon>
        <taxon>Lymnaea</taxon>
    </lineage>
</organism>
<feature type="transmembrane region" description="Helical" evidence="9">
    <location>
        <begin position="90"/>
        <end position="110"/>
    </location>
</feature>
<dbReference type="GO" id="GO:0007268">
    <property type="term" value="P:chemical synaptic transmission"/>
    <property type="evidence" value="ECO:0007669"/>
    <property type="project" value="TreeGrafter"/>
</dbReference>
<feature type="domain" description="G-protein coupled receptors family 1 profile" evidence="10">
    <location>
        <begin position="1"/>
        <end position="249"/>
    </location>
</feature>
<dbReference type="EMBL" id="CAXITT010000449">
    <property type="protein sequence ID" value="CAL1541726.1"/>
    <property type="molecule type" value="Genomic_DNA"/>
</dbReference>
<evidence type="ECO:0000256" key="7">
    <source>
        <dbReference type="ARBA" id="ARBA00023170"/>
    </source>
</evidence>